<dbReference type="SMART" id="SM00327">
    <property type="entry name" value="VWA"/>
    <property type="match status" value="1"/>
</dbReference>
<feature type="compositionally biased region" description="Acidic residues" evidence="1">
    <location>
        <begin position="316"/>
        <end position="338"/>
    </location>
</feature>
<dbReference type="Proteomes" id="UP000204451">
    <property type="component" value="Segment"/>
</dbReference>
<sequence>MFQKDPNAGSNAFKAVKEFNRLAPSLTRYARAMAKSNGDPNHSRYKVEASGTTRTNGKTIYVRPSLDFAVQVNHDQFYCDQRDDKGVQLCRACAKWEYLYFGLYHEISHCVNGSFEPLFIQPKDIGLIKKLLGKIDGLDAGHSDELIKRIRNVERIRFEFSGDFTKKMYPGTETLDMMTEDIRIDEIASQQRPGVREMRHWQTVRIANEGIETDDGSRVFWNTAPLESQIALGVLFLVNDIELKGAVSEEAADIVNKIDAMGLVEIPNGLSEAPLYAMAIGMAACHLTGGKAFPFTDEEREQAQNNQDGDSGSGSDADESDQCDGGTDDEEQGADGDSEGSSSDQGSQGAPATSEEVLAALKKIMGHDHGDEKKTPEQKIMEADLGEAMNDAVNQIMNFDSYSIDVSGLILVKDDSSYAFRHVNNMRDSDMITKSDARPFIASALAKARKVFGDSKLDKYERNQKSGRVAGRSLYKFNMGDERLFQKRHIAEGIEFDVILGLDCSGSTGSGPVNRDIREIAFYTAELLNKVGVNFAIYGHTTRPAKGDNKYYAQEITEVKSLRAGWNDRAQERLNRLKGSGGSLDGHNIEFYRKVIQNEGRGRKKLIIYFTDGQIPEQNRDEEVDIINREIDICRKDRIGILGVGVRTDSPKRFGLDTILVKNGADLKTVIDEIEKRIV</sequence>
<evidence type="ECO:0000313" key="3">
    <source>
        <dbReference type="EMBL" id="AKL88264.1"/>
    </source>
</evidence>
<evidence type="ECO:0000313" key="4">
    <source>
        <dbReference type="Proteomes" id="UP000204451"/>
    </source>
</evidence>
<protein>
    <submittedName>
        <fullName evidence="3">Putative von Willebrand factor protein</fullName>
    </submittedName>
</protein>
<dbReference type="EMBL" id="KR063279">
    <property type="protein sequence ID" value="AKL88264.1"/>
    <property type="molecule type" value="Genomic_DNA"/>
</dbReference>
<keyword evidence="4" id="KW-1185">Reference proteome</keyword>
<dbReference type="InterPro" id="IPR036465">
    <property type="entry name" value="vWFA_dom_sf"/>
</dbReference>
<feature type="compositionally biased region" description="Low complexity" evidence="1">
    <location>
        <begin position="339"/>
        <end position="350"/>
    </location>
</feature>
<dbReference type="SUPFAM" id="SSF53300">
    <property type="entry name" value="vWA-like"/>
    <property type="match status" value="1"/>
</dbReference>
<feature type="region of interest" description="Disordered" evidence="1">
    <location>
        <begin position="299"/>
        <end position="353"/>
    </location>
</feature>
<evidence type="ECO:0000259" key="2">
    <source>
        <dbReference type="PROSITE" id="PS50234"/>
    </source>
</evidence>
<dbReference type="GeneID" id="26516958"/>
<evidence type="ECO:0000256" key="1">
    <source>
        <dbReference type="SAM" id="MobiDB-lite"/>
    </source>
</evidence>
<accession>A0A0K0NKZ9</accession>
<dbReference type="KEGG" id="vg:26516958"/>
<dbReference type="RefSeq" id="YP_009188655.1">
    <property type="nucleotide sequence ID" value="NC_028668.1"/>
</dbReference>
<gene>
    <name evidence="3" type="ORF">GMA3_87</name>
</gene>
<dbReference type="Gene3D" id="3.40.50.410">
    <property type="entry name" value="von Willebrand factor, type A domain"/>
    <property type="match status" value="1"/>
</dbReference>
<name>A0A0K0NKZ9_9CAUD</name>
<organism evidence="3 4">
    <name type="scientific">Gordonia phage GMA3</name>
    <dbReference type="NCBI Taxonomy" id="1647284"/>
    <lineage>
        <taxon>Viruses</taxon>
        <taxon>Duplodnaviria</taxon>
        <taxon>Heunggongvirae</taxon>
        <taxon>Uroviricota</taxon>
        <taxon>Caudoviricetes</taxon>
        <taxon>Gamtrevirus</taxon>
        <taxon>Gamtrevirus GMA3</taxon>
    </lineage>
</organism>
<dbReference type="InterPro" id="IPR002035">
    <property type="entry name" value="VWF_A"/>
</dbReference>
<proteinExistence type="predicted"/>
<reference evidence="3 4" key="1">
    <citation type="journal article" date="2015" name="PLoS ONE">
        <title>Lysis to Kill: Evaluation of the Lytic Abilities, and Genomics of Nine Bacteriophages Infective for Gordonia spp. and Their Potential Use in Activated Sludge Foam Biocontrol.</title>
        <authorList>
            <person name="Dyson Z.A."/>
            <person name="Tucci J."/>
            <person name="Seviour R.J."/>
            <person name="Petrovski S."/>
        </authorList>
    </citation>
    <scope>NUCLEOTIDE SEQUENCE [LARGE SCALE GENOMIC DNA]</scope>
</reference>
<dbReference type="OrthoDB" id="4465at10239"/>
<feature type="domain" description="VWFA" evidence="2">
    <location>
        <begin position="497"/>
        <end position="679"/>
    </location>
</feature>
<dbReference type="PROSITE" id="PS50234">
    <property type="entry name" value="VWFA"/>
    <property type="match status" value="1"/>
</dbReference>